<dbReference type="PANTHER" id="PTHR38733">
    <property type="entry name" value="PROTEIN MCRC"/>
    <property type="match status" value="1"/>
</dbReference>
<organism evidence="1 2">
    <name type="scientific">Crenobacter caeni</name>
    <dbReference type="NCBI Taxonomy" id="2705474"/>
    <lineage>
        <taxon>Bacteria</taxon>
        <taxon>Pseudomonadati</taxon>
        <taxon>Pseudomonadota</taxon>
        <taxon>Betaproteobacteria</taxon>
        <taxon>Neisseriales</taxon>
        <taxon>Neisseriaceae</taxon>
        <taxon>Crenobacter</taxon>
    </lineage>
</organism>
<dbReference type="Pfam" id="PF10117">
    <property type="entry name" value="McrBC"/>
    <property type="match status" value="1"/>
</dbReference>
<dbReference type="InterPro" id="IPR019292">
    <property type="entry name" value="McrC"/>
</dbReference>
<reference evidence="1 2" key="1">
    <citation type="submission" date="2020-02" db="EMBL/GenBank/DDBJ databases">
        <authorList>
            <person name="Yang Z."/>
        </authorList>
    </citation>
    <scope>NUCLEOTIDE SEQUENCE [LARGE SCALE GENOMIC DNA]</scope>
    <source>
        <strain evidence="1 2">HX-7-9</strain>
    </source>
</reference>
<dbReference type="Proteomes" id="UP000482578">
    <property type="component" value="Unassembled WGS sequence"/>
</dbReference>
<comment type="caution">
    <text evidence="1">The sequence shown here is derived from an EMBL/GenBank/DDBJ whole genome shotgun (WGS) entry which is preliminary data.</text>
</comment>
<accession>A0A6B2KUX0</accession>
<proteinExistence type="predicted"/>
<sequence>MSSLIVVREYARLTTAPLPRNTLDEAQVSPSAFAWLCELMAGFRRSGAQLMQLEGRQCLRLDSYVGVLESPCGQVIEILPKHHDEGDCETSSRRLLCKLIASALDLSPREAQEAGLQLFDTPLSEWVMREFLRALEQLVKRGLRFDYQRIEEEQRYLRGQLDVVRQMRQPPGRDHYFQIRHDVFLPDRPENRLLQSALALVCKATQDPDNWRLAHELAGMLHELPASRNTEADFRQWRDDRLMAHYQAVKPWCELILYRHMPQAVAGDYRGISLLFPMEKLFEDYVARHVRSRLLPGARLTTQASSDALCTHLGKKMFQLQPDLLIEQGSMRWVLDTKWKRLDSSDRDGKYGLSQADFYQLFAYGQRYLDGKGELALIYPAYRKFARPLHPFDFGGGLRLHVVPFDLERDELLLPVGCGFPLLAKSVATDLEPIH</sequence>
<dbReference type="PANTHER" id="PTHR38733:SF1">
    <property type="entry name" value="TYPE IV METHYL-DIRECTED RESTRICTION ENZYME ECOKMCRBC"/>
    <property type="match status" value="1"/>
</dbReference>
<name>A0A6B2KUX0_9NEIS</name>
<keyword evidence="2" id="KW-1185">Reference proteome</keyword>
<evidence type="ECO:0000313" key="1">
    <source>
        <dbReference type="EMBL" id="NDV13803.1"/>
    </source>
</evidence>
<dbReference type="RefSeq" id="WP_163317110.1">
    <property type="nucleotide sequence ID" value="NZ_JAAGAA010000013.1"/>
</dbReference>
<gene>
    <name evidence="1" type="ORF">GZH52_13570</name>
</gene>
<dbReference type="AlphaFoldDB" id="A0A6B2KUX0"/>
<protein>
    <submittedName>
        <fullName evidence="1">McrC family protein</fullName>
    </submittedName>
</protein>
<dbReference type="EMBL" id="JAAGAA010000013">
    <property type="protein sequence ID" value="NDV13803.1"/>
    <property type="molecule type" value="Genomic_DNA"/>
</dbReference>
<evidence type="ECO:0000313" key="2">
    <source>
        <dbReference type="Proteomes" id="UP000482578"/>
    </source>
</evidence>